<evidence type="ECO:0000313" key="8">
    <source>
        <dbReference type="Proteomes" id="UP000318571"/>
    </source>
</evidence>
<dbReference type="InterPro" id="IPR017997">
    <property type="entry name" value="Vinculin"/>
</dbReference>
<feature type="compositionally biased region" description="Polar residues" evidence="6">
    <location>
        <begin position="789"/>
        <end position="831"/>
    </location>
</feature>
<feature type="compositionally biased region" description="Basic and acidic residues" evidence="6">
    <location>
        <begin position="320"/>
        <end position="336"/>
    </location>
</feature>
<keyword evidence="8" id="KW-1185">Reference proteome</keyword>
<sequence>MVCKCCWRTQEEGKVLGKNLSDTDPDPEKEKLLKRTSGESSFTVSSLGGGRQSHAYEDECDQHLEVAEENARNSKVTLVDPMDESIIDLTNTGNGDTHQQDANHKLAHSPKVTFFDQGTPPISPTKPSRQRQREKQQSPGGNSNRSLSAPEQTRNSANLSDHQVEQVQLGQKATVTSVDHLGGKSSKTSSSSGGVRSSVEAQIDDLNQLLDSVEGVKSAVAQYPADSLPPPLPPYPKIGDLSLSDTQSKRSATMPVANGSARNHRPSYQRSHGQEDKKVFTDSELSEIFQIDFGEIFGSPDITVPDSNYRGINLPSKNHRGTDSYRRTQKQLESKKASQISSSSTSSSFSYSNAALPPPSQFANGGHKLAKSASSGQIKVPVLPSLSDPVQFGKPPPARPREPQPSHDQIDADALIDELMREAENDPGLRKMSGLDKPKPPAQAPIPDKYAFVARPYRTAQDMIIRDHDSTTNHDPHQFNRISRSSDKHRSSHNHRSATQRDQRISEPSDSWSRSKSADSRPSAPYSGLARKDPKLSNFKRTSSSDNFTEGIMHEVVTDQDNHSVKDLVAMIEKNTTSESVNPYIRKWGCDLISPEPHTKTKTYRRERRQMPDYEAKGMYNWTLDSSYRSGGMNGEHKNAKDWGGSLHESSKHHDKQSLFDNDFRLSAHVADMDDLLGKSGQVNDGYASEGERSVHWPPEDQLSTSDKRSASKKASQHLSASNGHASSQPPPKATSAMDEQIASIQCDFEAELDNMLLDTQKTTPSNYPHHGNGVILKNNLRNDIASRKNQQYQHSHSSSRINKKMNASLQKSSARKTASSNKRDYLSSSHAGMPPLAPVSDEDGSYQALSVVFQDIKKDSGSAPPPRPPPPSSNHGHSFLQDHSGYAETTDDESEDLFLHAPTPSQGPIMSLLQVCERIPTIATQLKILSTVKATMLGAQGTEEDQEATEMLVGNAQNLMQSVKQTVTAAEAASIKIRTDAGIKLRWVRKQPWYQY</sequence>
<evidence type="ECO:0000256" key="2">
    <source>
        <dbReference type="ARBA" id="ARBA00008376"/>
    </source>
</evidence>
<dbReference type="Proteomes" id="UP000318571">
    <property type="component" value="Chromosome 2"/>
</dbReference>
<evidence type="ECO:0000256" key="5">
    <source>
        <dbReference type="ARBA" id="ARBA00023203"/>
    </source>
</evidence>
<feature type="region of interest" description="Disordered" evidence="6">
    <location>
        <begin position="297"/>
        <end position="546"/>
    </location>
</feature>
<feature type="compositionally biased region" description="Basic and acidic residues" evidence="6">
    <location>
        <begin position="399"/>
        <end position="410"/>
    </location>
</feature>
<feature type="compositionally biased region" description="Polar residues" evidence="6">
    <location>
        <begin position="137"/>
        <end position="177"/>
    </location>
</feature>
<dbReference type="AlphaFoldDB" id="A0A553PDN8"/>
<evidence type="ECO:0000256" key="3">
    <source>
        <dbReference type="ARBA" id="ARBA00014125"/>
    </source>
</evidence>
<reference evidence="7 8" key="1">
    <citation type="journal article" date="2018" name="Nat. Ecol. Evol.">
        <title>Genomic signatures of mitonuclear coevolution across populations of Tigriopus californicus.</title>
        <authorList>
            <person name="Barreto F.S."/>
            <person name="Watson E.T."/>
            <person name="Lima T.G."/>
            <person name="Willett C.S."/>
            <person name="Edmands S."/>
            <person name="Li W."/>
            <person name="Burton R.S."/>
        </authorList>
    </citation>
    <scope>NUCLEOTIDE SEQUENCE [LARGE SCALE GENOMIC DNA]</scope>
    <source>
        <strain evidence="7 8">San Diego</strain>
    </source>
</reference>
<dbReference type="GO" id="GO:0007155">
    <property type="term" value="P:cell adhesion"/>
    <property type="evidence" value="ECO:0007669"/>
    <property type="project" value="InterPro"/>
</dbReference>
<feature type="region of interest" description="Disordered" evidence="6">
    <location>
        <begin position="681"/>
        <end position="739"/>
    </location>
</feature>
<feature type="compositionally biased region" description="Pro residues" evidence="6">
    <location>
        <begin position="227"/>
        <end position="236"/>
    </location>
</feature>
<feature type="compositionally biased region" description="Polar residues" evidence="6">
    <location>
        <begin position="88"/>
        <end position="97"/>
    </location>
</feature>
<feature type="compositionally biased region" description="Low complexity" evidence="6">
    <location>
        <begin position="508"/>
        <end position="524"/>
    </location>
</feature>
<dbReference type="PANTHER" id="PTHR46180">
    <property type="entry name" value="VINCULIN"/>
    <property type="match status" value="1"/>
</dbReference>
<dbReference type="InterPro" id="IPR036723">
    <property type="entry name" value="Alpha-catenin/vinculin-like_sf"/>
</dbReference>
<evidence type="ECO:0000256" key="4">
    <source>
        <dbReference type="ARBA" id="ARBA00022490"/>
    </source>
</evidence>
<feature type="compositionally biased region" description="Basic and acidic residues" evidence="6">
    <location>
        <begin position="54"/>
        <end position="72"/>
    </location>
</feature>
<feature type="region of interest" description="Disordered" evidence="6">
    <location>
        <begin position="789"/>
        <end position="843"/>
    </location>
</feature>
<keyword evidence="4" id="KW-0963">Cytoplasm</keyword>
<dbReference type="EMBL" id="VCGU01000005">
    <property type="protein sequence ID" value="TRY75798.1"/>
    <property type="molecule type" value="Genomic_DNA"/>
</dbReference>
<feature type="compositionally biased region" description="Basic and acidic residues" evidence="6">
    <location>
        <begin position="418"/>
        <end position="439"/>
    </location>
</feature>
<dbReference type="GO" id="GO:0051015">
    <property type="term" value="F:actin filament binding"/>
    <property type="evidence" value="ECO:0007669"/>
    <property type="project" value="InterPro"/>
</dbReference>
<feature type="compositionally biased region" description="Basic and acidic residues" evidence="6">
    <location>
        <begin position="464"/>
        <end position="489"/>
    </location>
</feature>
<feature type="compositionally biased region" description="Basic and acidic residues" evidence="6">
    <location>
        <begin position="690"/>
        <end position="699"/>
    </location>
</feature>
<feature type="region of interest" description="Disordered" evidence="6">
    <location>
        <begin position="224"/>
        <end position="280"/>
    </location>
</feature>
<feature type="compositionally biased region" description="Pro residues" evidence="6">
    <location>
        <begin position="864"/>
        <end position="873"/>
    </location>
</feature>
<feature type="compositionally biased region" description="Polar residues" evidence="6">
    <location>
        <begin position="717"/>
        <end position="728"/>
    </location>
</feature>
<dbReference type="GO" id="GO:0071944">
    <property type="term" value="C:cell periphery"/>
    <property type="evidence" value="ECO:0007669"/>
    <property type="project" value="UniProtKB-ARBA"/>
</dbReference>
<evidence type="ECO:0000313" key="7">
    <source>
        <dbReference type="EMBL" id="TRY75798.1"/>
    </source>
</evidence>
<keyword evidence="5" id="KW-0009">Actin-binding</keyword>
<proteinExistence type="inferred from homology"/>
<dbReference type="Pfam" id="PF01044">
    <property type="entry name" value="Vinculin"/>
    <property type="match status" value="1"/>
</dbReference>
<name>A0A553PDN8_TIGCA</name>
<gene>
    <name evidence="7" type="ORF">TCAL_15585</name>
</gene>
<comment type="caution">
    <text evidence="7">The sequence shown here is derived from an EMBL/GenBank/DDBJ whole genome shotgun (WGS) entry which is preliminary data.</text>
</comment>
<dbReference type="Gene3D" id="1.20.120.230">
    <property type="entry name" value="Alpha-catenin/vinculin-like"/>
    <property type="match status" value="1"/>
</dbReference>
<accession>A0A553PDN8</accession>
<dbReference type="STRING" id="6832.A0A553PDN8"/>
<feature type="region of interest" description="Disordered" evidence="6">
    <location>
        <begin position="17"/>
        <end position="200"/>
    </location>
</feature>
<organism evidence="7 8">
    <name type="scientific">Tigriopus californicus</name>
    <name type="common">Marine copepod</name>
    <dbReference type="NCBI Taxonomy" id="6832"/>
    <lineage>
        <taxon>Eukaryota</taxon>
        <taxon>Metazoa</taxon>
        <taxon>Ecdysozoa</taxon>
        <taxon>Arthropoda</taxon>
        <taxon>Crustacea</taxon>
        <taxon>Multicrustacea</taxon>
        <taxon>Hexanauplia</taxon>
        <taxon>Copepoda</taxon>
        <taxon>Harpacticoida</taxon>
        <taxon>Harpacticidae</taxon>
        <taxon>Tigriopus</taxon>
    </lineage>
</organism>
<comment type="subcellular location">
    <subcellularLocation>
        <location evidence="1">Cytoplasm</location>
    </subcellularLocation>
</comment>
<feature type="region of interest" description="Disordered" evidence="6">
    <location>
        <begin position="635"/>
        <end position="654"/>
    </location>
</feature>
<evidence type="ECO:0000256" key="6">
    <source>
        <dbReference type="SAM" id="MobiDB-lite"/>
    </source>
</evidence>
<feature type="region of interest" description="Disordered" evidence="6">
    <location>
        <begin position="858"/>
        <end position="894"/>
    </location>
</feature>
<comment type="similarity">
    <text evidence="2">Belongs to the vinculin/alpha-catenin family.</text>
</comment>
<dbReference type="GO" id="GO:0005737">
    <property type="term" value="C:cytoplasm"/>
    <property type="evidence" value="ECO:0007669"/>
    <property type="project" value="UniProtKB-SubCell"/>
</dbReference>
<feature type="compositionally biased region" description="Low complexity" evidence="6">
    <location>
        <begin position="183"/>
        <end position="199"/>
    </location>
</feature>
<dbReference type="SUPFAM" id="SSF47220">
    <property type="entry name" value="alpha-catenin/vinculin-like"/>
    <property type="match status" value="1"/>
</dbReference>
<dbReference type="InterPro" id="IPR006077">
    <property type="entry name" value="Vinculin/catenin"/>
</dbReference>
<protein>
    <recommendedName>
        <fullName evidence="3">Vinculin</fullName>
    </recommendedName>
</protein>
<feature type="compositionally biased region" description="Low complexity" evidence="6">
    <location>
        <begin position="337"/>
        <end position="352"/>
    </location>
</feature>
<evidence type="ECO:0000256" key="1">
    <source>
        <dbReference type="ARBA" id="ARBA00004496"/>
    </source>
</evidence>
<feature type="compositionally biased region" description="Basic and acidic residues" evidence="6">
    <location>
        <begin position="26"/>
        <end position="37"/>
    </location>
</feature>